<dbReference type="Proteomes" id="UP000440498">
    <property type="component" value="Unassembled WGS sequence"/>
</dbReference>
<evidence type="ECO:0000313" key="4">
    <source>
        <dbReference type="EMBL" id="MQA36986.1"/>
    </source>
</evidence>
<feature type="repeat" description="TPR" evidence="3">
    <location>
        <begin position="371"/>
        <end position="404"/>
    </location>
</feature>
<dbReference type="PROSITE" id="PS50005">
    <property type="entry name" value="TPR"/>
    <property type="match status" value="2"/>
</dbReference>
<dbReference type="InterPro" id="IPR051012">
    <property type="entry name" value="CellSynth/LPSAsmb/PSIAsmb"/>
</dbReference>
<dbReference type="Pfam" id="PF13432">
    <property type="entry name" value="TPR_16"/>
    <property type="match status" value="1"/>
</dbReference>
<evidence type="ECO:0000256" key="3">
    <source>
        <dbReference type="PROSITE-ProRule" id="PRU00339"/>
    </source>
</evidence>
<dbReference type="Pfam" id="PF14559">
    <property type="entry name" value="TPR_19"/>
    <property type="match status" value="6"/>
</dbReference>
<protein>
    <submittedName>
        <fullName evidence="4">PEP-CTERM system TPR-repeat protein PrsT</fullName>
    </submittedName>
</protein>
<keyword evidence="1" id="KW-0677">Repeat</keyword>
<dbReference type="PROSITE" id="PS51257">
    <property type="entry name" value="PROKAR_LIPOPROTEIN"/>
    <property type="match status" value="1"/>
</dbReference>
<keyword evidence="5" id="KW-1185">Reference proteome</keyword>
<dbReference type="Gene3D" id="1.25.40.10">
    <property type="entry name" value="Tetratricopeptide repeat domain"/>
    <property type="match status" value="4"/>
</dbReference>
<feature type="repeat" description="TPR" evidence="3">
    <location>
        <begin position="845"/>
        <end position="878"/>
    </location>
</feature>
<dbReference type="InterPro" id="IPR019734">
    <property type="entry name" value="TPR_rpt"/>
</dbReference>
<dbReference type="PANTHER" id="PTHR45586">
    <property type="entry name" value="TPR REPEAT-CONTAINING PROTEIN PA4667"/>
    <property type="match status" value="1"/>
</dbReference>
<sequence length="901" mass="97847">MRLPTLVIPFVRESLMLRVLWIVLLLAGCGRIHSDEQLMSEARQYLSSGDTRAAVIQLKNVLQRTPSSGPARVMLGQLYLGAGDVLSADKELRRALDLGMPPATVLPLLGKSLLQQGQYAKLLEDIKADPQQPQLQVLRGHALVGLGRVNEGRAVFEQVLAGHPRQPGALLGLARLALEARDRETALRLTTQAVQAAPDDIDALRLQGDLLRALGQTAGALTAYQHVLKLGPELVQPHIDIASLYIQTGKLNEARAELAVARKISPNSLMAAYTQALLDFREGRLAAAQERLQLVLRAAPDHLPGNLLMGTVLRGLASYPQAEQHLRKFLEAHPGHAYASKQLAAVLMATGNPAQALAIVEPLFDGNQQDLEMMSLAGELYMRLREYPKSASYFEKASALAPQTSMLHAAIAVSHIGMGDTARAVTELERATTLDGKSSRAGVLLALTHLRNKDYAKALAAVKQLESQNGDNPMVQNLKGGVLLMNRDRTGARAAFERALALDPVYLPALDNLTQMDLADKRPEPARLRLEAALAKDGKNADIMTALANLAISQGHAAQAGVWLERAVREHPDALELNLMLAQFHVRNKQLPKALVLMQKLLATNPANAEALSFMAELQLRSRNNDAALDNLTKLAVVQPSSPQVQVRIAVLRSATGDNDGALQALNKALALQANYPPAQIGLIRLLLDQRAYAKAMQAVRGFQKIANNTALPYKLEADVQMAQKNVQPALALYRKAYDMQPSGELLIPLHSAMLQAGQAREARSRVLQWLDAHPGDQTTRLYLSSSMMAQKDFAGSQTQLELILKQSPRHAMALNNLAWLYQQKKDPRALALAEQAYQLAPADASVMDTLGWLLAEQGRLDRALPLLKSAAAIAPANSDIRDHLSAALAKSGEQPAARPR</sequence>
<keyword evidence="2 3" id="KW-0802">TPR repeat</keyword>
<gene>
    <name evidence="4" type="primary">prsT</name>
    <name evidence="4" type="ORF">GEV02_02390</name>
</gene>
<dbReference type="AlphaFoldDB" id="A0A6A7MV40"/>
<accession>A0A6A7MV40</accession>
<comment type="caution">
    <text evidence="4">The sequence shown here is derived from an EMBL/GenBank/DDBJ whole genome shotgun (WGS) entry which is preliminary data.</text>
</comment>
<dbReference type="SUPFAM" id="SSF48452">
    <property type="entry name" value="TPR-like"/>
    <property type="match status" value="4"/>
</dbReference>
<dbReference type="NCBIfam" id="TIGR02917">
    <property type="entry name" value="PEP_TPR_lipo"/>
    <property type="match status" value="1"/>
</dbReference>
<dbReference type="PANTHER" id="PTHR45586:SF1">
    <property type="entry name" value="LIPOPOLYSACCHARIDE ASSEMBLY PROTEIN B"/>
    <property type="match status" value="1"/>
</dbReference>
<evidence type="ECO:0000256" key="1">
    <source>
        <dbReference type="ARBA" id="ARBA00022737"/>
    </source>
</evidence>
<reference evidence="4 5" key="1">
    <citation type="submission" date="2019-10" db="EMBL/GenBank/DDBJ databases">
        <title>Two novel species isolated from a subtropical stream in China.</title>
        <authorList>
            <person name="Lu H."/>
        </authorList>
    </citation>
    <scope>NUCLEOTIDE SEQUENCE [LARGE SCALE GENOMIC DNA]</scope>
    <source>
        <strain evidence="4 5">FT29W</strain>
    </source>
</reference>
<dbReference type="InterPro" id="IPR014266">
    <property type="entry name" value="PEP-CTERM_TPR_PrsT"/>
</dbReference>
<dbReference type="EMBL" id="WHUG01000001">
    <property type="protein sequence ID" value="MQA36986.1"/>
    <property type="molecule type" value="Genomic_DNA"/>
</dbReference>
<proteinExistence type="predicted"/>
<dbReference type="SMART" id="SM00028">
    <property type="entry name" value="TPR"/>
    <property type="match status" value="15"/>
</dbReference>
<name>A0A6A7MV40_9BURK</name>
<evidence type="ECO:0000313" key="5">
    <source>
        <dbReference type="Proteomes" id="UP000440498"/>
    </source>
</evidence>
<dbReference type="InterPro" id="IPR011990">
    <property type="entry name" value="TPR-like_helical_dom_sf"/>
</dbReference>
<organism evidence="4 5">
    <name type="scientific">Rugamonas aquatica</name>
    <dbReference type="NCBI Taxonomy" id="2743357"/>
    <lineage>
        <taxon>Bacteria</taxon>
        <taxon>Pseudomonadati</taxon>
        <taxon>Pseudomonadota</taxon>
        <taxon>Betaproteobacteria</taxon>
        <taxon>Burkholderiales</taxon>
        <taxon>Oxalobacteraceae</taxon>
        <taxon>Telluria group</taxon>
        <taxon>Rugamonas</taxon>
    </lineage>
</organism>
<evidence type="ECO:0000256" key="2">
    <source>
        <dbReference type="ARBA" id="ARBA00022803"/>
    </source>
</evidence>